<proteinExistence type="predicted"/>
<evidence type="ECO:0000313" key="3">
    <source>
        <dbReference type="EMBL" id="ADL25081.1"/>
    </source>
</evidence>
<dbReference type="InterPro" id="IPR045584">
    <property type="entry name" value="Pilin-like"/>
</dbReference>
<reference evidence="3" key="3">
    <citation type="submission" date="2010-08" db="EMBL/GenBank/DDBJ databases">
        <authorList>
            <person name="Durkin A.S."/>
            <person name="Nelson K.E."/>
            <person name="Morrison M."/>
            <person name="Forsberg C.W."/>
            <person name="Wilson D.B."/>
            <person name="Russell J.B."/>
            <person name="Cann I.K.O."/>
            <person name="Mackie R.I."/>
            <person name="White B.A."/>
        </authorList>
    </citation>
    <scope>NUCLEOTIDE SEQUENCE</scope>
    <source>
        <strain evidence="3">S85</strain>
    </source>
</reference>
<dbReference type="eggNOG" id="COG4969">
    <property type="taxonomic scope" value="Bacteria"/>
</dbReference>
<sequence>MEKKGFSLIELMVAVVIMGVLAAIAVPKLFGLFDKAKASEISLAAGTYTKLLETYVSEHGKGGSWHDIGYKSPAGNSRGIAGSTNFLYDATEGIYNWAAESTVNLNDCTTGNKWFINYSLEGGSQHVFFWASNTDVTKCSDALTPNFKRLSNTTTPITTPGGKE</sequence>
<dbReference type="AlphaFoldDB" id="C9RJD6"/>
<reference evidence="4" key="2">
    <citation type="submission" date="2010-08" db="EMBL/GenBank/DDBJ databases">
        <title>Complete sequence of Fibrobacter succinogenes subsp. succinogenes S85.</title>
        <authorList>
            <person name="Durkin A.S."/>
            <person name="Nelson K.E."/>
            <person name="Morrison M."/>
            <person name="Forsberg C.W."/>
            <person name="Wilson D.B."/>
            <person name="Russell J.B."/>
            <person name="Cann I.K.O."/>
            <person name="Mackie R.I."/>
            <person name="White B.A."/>
        </authorList>
    </citation>
    <scope>NUCLEOTIDE SEQUENCE [LARGE SCALE GENOMIC DNA]</scope>
    <source>
        <strain evidence="4">ATCC 19169 / S85</strain>
    </source>
</reference>
<dbReference type="Proteomes" id="UP000000517">
    <property type="component" value="Chromosome"/>
</dbReference>
<dbReference type="PROSITE" id="PS00409">
    <property type="entry name" value="PROKAR_NTER_METHYL"/>
    <property type="match status" value="1"/>
</dbReference>
<keyword evidence="1" id="KW-0472">Membrane</keyword>
<dbReference type="Gene3D" id="3.30.700.10">
    <property type="entry name" value="Glycoprotein, Type 4 Pilin"/>
    <property type="match status" value="1"/>
</dbReference>
<evidence type="ECO:0000313" key="5">
    <source>
        <dbReference type="Proteomes" id="UP000001497"/>
    </source>
</evidence>
<reference evidence="2 5" key="1">
    <citation type="submission" date="2009-10" db="EMBL/GenBank/DDBJ databases">
        <title>Complete sequence of Fibrobacter succinogenes subsp. succinogenes S85.</title>
        <authorList>
            <consortium name="US DOE Joint Genome Institute"/>
            <person name="Lucas S."/>
            <person name="Copeland A."/>
            <person name="Lapidus A."/>
            <person name="Glavina del Rio T."/>
            <person name="Tice H."/>
            <person name="Bruce D."/>
            <person name="Goodwin L."/>
            <person name="Pitluck S."/>
            <person name="Chertkov O."/>
            <person name="Detter J.C."/>
            <person name="Han C."/>
            <person name="Tapia R."/>
            <person name="Larimer F."/>
            <person name="Land M."/>
            <person name="Hauser L."/>
            <person name="Kyrpides N."/>
            <person name="Mikhailova N."/>
            <person name="Weimer P.J."/>
            <person name="Stevenson D.M."/>
            <person name="Boyum J."/>
            <person name="Brumm P.I."/>
            <person name="Mead D."/>
        </authorList>
    </citation>
    <scope>NUCLEOTIDE SEQUENCE [LARGE SCALE GENOMIC DNA]</scope>
    <source>
        <strain evidence="5">ATCC 19169 / S85</strain>
        <strain evidence="2">S85</strain>
    </source>
</reference>
<dbReference type="EMBL" id="CP001792">
    <property type="protein sequence ID" value="ACX75653.1"/>
    <property type="molecule type" value="Genomic_DNA"/>
</dbReference>
<dbReference type="KEGG" id="fsc:FSU_2593"/>
<dbReference type="Proteomes" id="UP000001497">
    <property type="component" value="Chromosome"/>
</dbReference>
<evidence type="ECO:0000313" key="4">
    <source>
        <dbReference type="Proteomes" id="UP000000517"/>
    </source>
</evidence>
<dbReference type="SUPFAM" id="SSF54523">
    <property type="entry name" value="Pili subunits"/>
    <property type="match status" value="1"/>
</dbReference>
<dbReference type="InterPro" id="IPR012902">
    <property type="entry name" value="N_methyl_site"/>
</dbReference>
<keyword evidence="5" id="KW-1185">Reference proteome</keyword>
<gene>
    <name evidence="2" type="ordered locus">Fisuc_2066</name>
    <name evidence="3" type="ordered locus">FSU_2593</name>
</gene>
<dbReference type="OrthoDB" id="9810321at2"/>
<protein>
    <submittedName>
        <fullName evidence="3">Prepilin-type N-terminal cleavage/methylation domain protein</fullName>
    </submittedName>
</protein>
<feature type="transmembrane region" description="Helical" evidence="1">
    <location>
        <begin position="6"/>
        <end position="26"/>
    </location>
</feature>
<keyword evidence="1" id="KW-0812">Transmembrane</keyword>
<dbReference type="KEGG" id="fsu:Fisuc_2066"/>
<dbReference type="HOGENOM" id="CLU_1616551_0_0_0"/>
<dbReference type="EMBL" id="CP002158">
    <property type="protein sequence ID" value="ADL25081.1"/>
    <property type="molecule type" value="Genomic_DNA"/>
</dbReference>
<dbReference type="STRING" id="59374.FSU_2593"/>
<organism evidence="3 4">
    <name type="scientific">Fibrobacter succinogenes (strain ATCC 19169 / S85)</name>
    <dbReference type="NCBI Taxonomy" id="59374"/>
    <lineage>
        <taxon>Bacteria</taxon>
        <taxon>Pseudomonadati</taxon>
        <taxon>Fibrobacterota</taxon>
        <taxon>Fibrobacteria</taxon>
        <taxon>Fibrobacterales</taxon>
        <taxon>Fibrobacteraceae</taxon>
        <taxon>Fibrobacter</taxon>
    </lineage>
</organism>
<evidence type="ECO:0000256" key="1">
    <source>
        <dbReference type="SAM" id="Phobius"/>
    </source>
</evidence>
<dbReference type="Pfam" id="PF07963">
    <property type="entry name" value="N_methyl"/>
    <property type="match status" value="1"/>
</dbReference>
<accession>C9RJD6</accession>
<dbReference type="RefSeq" id="WP_014546718.1">
    <property type="nucleotide sequence ID" value="NC_013410.1"/>
</dbReference>
<dbReference type="NCBIfam" id="TIGR02532">
    <property type="entry name" value="IV_pilin_GFxxxE"/>
    <property type="match status" value="1"/>
</dbReference>
<evidence type="ECO:0000313" key="2">
    <source>
        <dbReference type="EMBL" id="ACX75653.1"/>
    </source>
</evidence>
<keyword evidence="1" id="KW-1133">Transmembrane helix</keyword>
<name>C9RJD6_FIBSS</name>